<sequence length="1347" mass="147784">MNPISQKTRPSKKGFALVVAMTLVSFVILMLLSLGAMVSVELSLAGQNSMREQARINALTGLSIALGELQVAAGDDQRVTAAADILSSRQAIADDRKMITGVWKTGDYSGAAGPHLTMTERWNWSVGNDSTVLTNGEWANGPRWLVSSEKPITNLSTQSWDSLSPTLKTASMIISESRNAAGAPSGTRVETLAGIVPLEDANGSIEGGYAWWIGDEGIKAKVNPSGAFPEEDLVKERLLNASRGPNVILSAWDGLEGFSAENAQEAFARSDSPVDLFESGGLTNDAASSLAPRYYDHWTSSSFGLLSNTRDGGLKKDLTRGLGDEFPETMAGRTLWWFRESGGKYMKGPLWDVVYSYANLYRDKMPWIASLGLQNDGKQVVHYSNTALPYTYESNRLMNRGPRGVSDPQKSSASLEPRSPVPYADSEKAFLVTDDTLSAYTLNSRWLYQDNDTDAGDRIPFKDSEPPSFSKKSEGIQHVVSPVVLGVVAKISLASAKVSDVWDLDLDVSENSKKPPPYWNRSNIASALNFNPLTNPTAKDSLDKLAFELRNGEPTEQSFYAKMDSHYVLHVIVDPHVIIWNPYNIDLEGFSSEVRWFPGYRMNNVSPNFDNLDWKIETSDGPLLVKANGDSSAGREFFSLGGLMRSYDRDAGVNTNNGLKLEFDMPVGQTLGAGEIRAFSMSSFSDTARSGNIISLQGDEGASSLSGVISSPLYAEPIPEGTKIFGIELKTELDNDVYTRESWEIQPWIGRINADTADLENPDGGNRRARMVSSSIPEVDIGSSVVRYYGEPPLYEEAPLVEELNFTLGVDHNYVYARPNNDVGRKPYNSIDRYRPLIEHAIDTYNVAYLSAFVQPANLSSDRGLPLIAQFNPAPLAFLETTKQNSNAFLWKMELLDPASAESLPGLISVINGIPGWGADFGLNGEQNIALFDIPRYPLQSLGALMHANLGQYDVNPTYAVGSGYANPLVPTDRHYVTRDFQTVDDAQLRRFYLPDVSYLLNEGIFDEYFFSTIPEDTGGNRGFRDKSRTPPFGVDFDEDYLITDGALPNPRMTIVSGETSPDELRDFDEAARHLMVDGAFNVNSTSKPAWKAFLSGLNSLKIESIASGVKTHASNFPQMRSSLPYAHDSQTWNGYKALSETELDSLAEAIVAEVRLRGPFLSMSDFVNRRLVDNETGKVAALQGAIDKTVNAVVDNLGGEVAYEPTGDWAGNFDSSVLASKQGAGAPGWLLQQDILKTMAPVMTARSDTFTIRAYGSTVNPLSGKVDAEVWCEALVQRYPDYVEEADGTRSDPTQPVWTKEWGDNHEWEASINDQVGDLAAQFGREFRIVKFRWLSPSEIGELSGS</sequence>
<gene>
    <name evidence="2" type="ORF">RZN69_06440</name>
</gene>
<proteinExistence type="predicted"/>
<feature type="region of interest" description="Disordered" evidence="1">
    <location>
        <begin position="398"/>
        <end position="421"/>
    </location>
</feature>
<organism evidence="2 3">
    <name type="scientific">Rubellicoccus peritrichatus</name>
    <dbReference type="NCBI Taxonomy" id="3080537"/>
    <lineage>
        <taxon>Bacteria</taxon>
        <taxon>Pseudomonadati</taxon>
        <taxon>Verrucomicrobiota</taxon>
        <taxon>Opitutia</taxon>
        <taxon>Puniceicoccales</taxon>
        <taxon>Cerasicoccaceae</taxon>
        <taxon>Rubellicoccus</taxon>
    </lineage>
</organism>
<name>A0AAQ3QWH5_9BACT</name>
<keyword evidence="3" id="KW-1185">Reference proteome</keyword>
<reference evidence="2 3" key="1">
    <citation type="submission" date="2023-10" db="EMBL/GenBank/DDBJ databases">
        <title>Rubellicoccus peritrichatus gen. nov., sp. nov., isolated from an algae of coral reef tank.</title>
        <authorList>
            <person name="Luo J."/>
        </authorList>
    </citation>
    <scope>NUCLEOTIDE SEQUENCE [LARGE SCALE GENOMIC DNA]</scope>
    <source>
        <strain evidence="2 3">CR14</strain>
    </source>
</reference>
<accession>A0AAQ3QWH5</accession>
<evidence type="ECO:0000313" key="2">
    <source>
        <dbReference type="EMBL" id="WOO42723.1"/>
    </source>
</evidence>
<protein>
    <submittedName>
        <fullName evidence="2">Uncharacterized protein</fullName>
    </submittedName>
</protein>
<dbReference type="RefSeq" id="WP_317835250.1">
    <property type="nucleotide sequence ID" value="NZ_CP136920.1"/>
</dbReference>
<dbReference type="EMBL" id="CP136920">
    <property type="protein sequence ID" value="WOO42723.1"/>
    <property type="molecule type" value="Genomic_DNA"/>
</dbReference>
<dbReference type="Proteomes" id="UP001304300">
    <property type="component" value="Chromosome"/>
</dbReference>
<evidence type="ECO:0000313" key="3">
    <source>
        <dbReference type="Proteomes" id="UP001304300"/>
    </source>
</evidence>
<evidence type="ECO:0000256" key="1">
    <source>
        <dbReference type="SAM" id="MobiDB-lite"/>
    </source>
</evidence>
<dbReference type="KEGG" id="puo:RZN69_06440"/>